<evidence type="ECO:0000313" key="3">
    <source>
        <dbReference type="EMBL" id="TGK00738.1"/>
    </source>
</evidence>
<organism evidence="3 4">
    <name type="scientific">Leptospira semungkisensis</name>
    <dbReference type="NCBI Taxonomy" id="2484985"/>
    <lineage>
        <taxon>Bacteria</taxon>
        <taxon>Pseudomonadati</taxon>
        <taxon>Spirochaetota</taxon>
        <taxon>Spirochaetia</taxon>
        <taxon>Leptospirales</taxon>
        <taxon>Leptospiraceae</taxon>
        <taxon>Leptospira</taxon>
    </lineage>
</organism>
<evidence type="ECO:0000256" key="1">
    <source>
        <dbReference type="SAM" id="MobiDB-lite"/>
    </source>
</evidence>
<protein>
    <submittedName>
        <fullName evidence="3">Uncharacterized protein</fullName>
    </submittedName>
</protein>
<reference evidence="3" key="1">
    <citation type="journal article" date="2019" name="PLoS Negl. Trop. Dis.">
        <title>Revisiting the worldwide diversity of Leptospira species in the environment.</title>
        <authorList>
            <person name="Vincent A.T."/>
            <person name="Schiettekatte O."/>
            <person name="Bourhy P."/>
            <person name="Veyrier F.J."/>
            <person name="Picardeau M."/>
        </authorList>
    </citation>
    <scope>NUCLEOTIDE SEQUENCE [LARGE SCALE GENOMIC DNA]</scope>
    <source>
        <strain evidence="3">SSS9</strain>
    </source>
</reference>
<sequence>MELFTVLFLNIIIAAGLYVGISAQVTKRIRSHMIRKINEEIRSLVDEVQTETESQIELLNSKIQAYKILVQRSDLLEDKYKSILQKLEELPERIYGERSETIESRSIGSKSVPSGLAPSMPSSVQEEISLPEFETEAEEENDFVNNEIEKVRLSEEEEFKNEYLTLIREKQKELKSNPPKGLNSGREELAAKAGEGVGRLYKQNVTESSSKSQAKPFLDPERKNTVSRNTNVEEKDSGTLGVLKNFGKKIKDVMGWKDAEELLGQVSPTRTPQPMYNPSSTFDISLDGDPFQENQISFPEDISGGSLKAETSYKPEPSSKKPERKPKVRDNTIPPEENFGRILEKKISGYAPQKPDSVKISTELALKELGEGASKIEKVVFLLKKGYSHEEISEALDLATGEVDIIERFRLERNRRI</sequence>
<dbReference type="AlphaFoldDB" id="A0A4R9FPX2"/>
<feature type="region of interest" description="Disordered" evidence="1">
    <location>
        <begin position="265"/>
        <end position="336"/>
    </location>
</feature>
<keyword evidence="2" id="KW-0812">Transmembrane</keyword>
<dbReference type="RefSeq" id="WP_135588531.1">
    <property type="nucleotide sequence ID" value="NZ_RQEP01000018.1"/>
</dbReference>
<feature type="compositionally biased region" description="Basic and acidic residues" evidence="1">
    <location>
        <begin position="311"/>
        <end position="321"/>
    </location>
</feature>
<proteinExistence type="predicted"/>
<keyword evidence="4" id="KW-1185">Reference proteome</keyword>
<keyword evidence="2" id="KW-0472">Membrane</keyword>
<feature type="compositionally biased region" description="Polar residues" evidence="1">
    <location>
        <begin position="203"/>
        <end position="213"/>
    </location>
</feature>
<feature type="transmembrane region" description="Helical" evidence="2">
    <location>
        <begin position="6"/>
        <end position="26"/>
    </location>
</feature>
<dbReference type="Proteomes" id="UP000297453">
    <property type="component" value="Unassembled WGS sequence"/>
</dbReference>
<dbReference type="OrthoDB" id="341693at2"/>
<evidence type="ECO:0000313" key="4">
    <source>
        <dbReference type="Proteomes" id="UP000297453"/>
    </source>
</evidence>
<gene>
    <name evidence="3" type="ORF">EHO59_12420</name>
</gene>
<comment type="caution">
    <text evidence="3">The sequence shown here is derived from an EMBL/GenBank/DDBJ whole genome shotgun (WGS) entry which is preliminary data.</text>
</comment>
<feature type="region of interest" description="Disordered" evidence="1">
    <location>
        <begin position="202"/>
        <end position="239"/>
    </location>
</feature>
<keyword evidence="2" id="KW-1133">Transmembrane helix</keyword>
<accession>A0A4R9FPX2</accession>
<dbReference type="EMBL" id="RQEP01000018">
    <property type="protein sequence ID" value="TGK00738.1"/>
    <property type="molecule type" value="Genomic_DNA"/>
</dbReference>
<evidence type="ECO:0000256" key="2">
    <source>
        <dbReference type="SAM" id="Phobius"/>
    </source>
</evidence>
<name>A0A4R9FPX2_9LEPT</name>
<feature type="compositionally biased region" description="Polar residues" evidence="1">
    <location>
        <begin position="266"/>
        <end position="283"/>
    </location>
</feature>